<evidence type="ECO:0000313" key="1">
    <source>
        <dbReference type="EMBL" id="KAJ0017136.1"/>
    </source>
</evidence>
<comment type="caution">
    <text evidence="1">The sequence shown here is derived from an EMBL/GenBank/DDBJ whole genome shotgun (WGS) entry which is preliminary data.</text>
</comment>
<gene>
    <name evidence="1" type="ORF">Pint_11448</name>
</gene>
<keyword evidence="2" id="KW-1185">Reference proteome</keyword>
<sequence length="72" mass="8454">MKQISYIPSHLLHLELVLRHALAKEYSRLTVLTFVHNVVKRFIWELVLLEEKITGDMMPSPEQGLAIRLYSH</sequence>
<dbReference type="Proteomes" id="UP001163603">
    <property type="component" value="Chromosome 12"/>
</dbReference>
<reference evidence="2" key="1">
    <citation type="journal article" date="2023" name="G3 (Bethesda)">
        <title>Genome assembly and association tests identify interacting loci associated with vigor, precocity, and sex in interspecific pistachio rootstocks.</title>
        <authorList>
            <person name="Palmer W."/>
            <person name="Jacygrad E."/>
            <person name="Sagayaradj S."/>
            <person name="Cavanaugh K."/>
            <person name="Han R."/>
            <person name="Bertier L."/>
            <person name="Beede B."/>
            <person name="Kafkas S."/>
            <person name="Golino D."/>
            <person name="Preece J."/>
            <person name="Michelmore R."/>
        </authorList>
    </citation>
    <scope>NUCLEOTIDE SEQUENCE [LARGE SCALE GENOMIC DNA]</scope>
</reference>
<dbReference type="EMBL" id="CM047747">
    <property type="protein sequence ID" value="KAJ0017136.1"/>
    <property type="molecule type" value="Genomic_DNA"/>
</dbReference>
<name>A0ACC0XHK5_9ROSI</name>
<accession>A0ACC0XHK5</accession>
<organism evidence="1 2">
    <name type="scientific">Pistacia integerrima</name>
    <dbReference type="NCBI Taxonomy" id="434235"/>
    <lineage>
        <taxon>Eukaryota</taxon>
        <taxon>Viridiplantae</taxon>
        <taxon>Streptophyta</taxon>
        <taxon>Embryophyta</taxon>
        <taxon>Tracheophyta</taxon>
        <taxon>Spermatophyta</taxon>
        <taxon>Magnoliopsida</taxon>
        <taxon>eudicotyledons</taxon>
        <taxon>Gunneridae</taxon>
        <taxon>Pentapetalae</taxon>
        <taxon>rosids</taxon>
        <taxon>malvids</taxon>
        <taxon>Sapindales</taxon>
        <taxon>Anacardiaceae</taxon>
        <taxon>Pistacia</taxon>
    </lineage>
</organism>
<protein>
    <submittedName>
        <fullName evidence="1">Uncharacterized protein</fullName>
    </submittedName>
</protein>
<proteinExistence type="predicted"/>
<evidence type="ECO:0000313" key="2">
    <source>
        <dbReference type="Proteomes" id="UP001163603"/>
    </source>
</evidence>